<dbReference type="HOGENOM" id="CLU_037162_9_0_1"/>
<dbReference type="STRING" id="1182541.W9Y1L4"/>
<dbReference type="InterPro" id="IPR015797">
    <property type="entry name" value="NUDIX_hydrolase-like_dom_sf"/>
</dbReference>
<reference evidence="4 5" key="1">
    <citation type="submission" date="2013-03" db="EMBL/GenBank/DDBJ databases">
        <title>The Genome Sequence of Capronia coronata CBS 617.96.</title>
        <authorList>
            <consortium name="The Broad Institute Genomics Platform"/>
            <person name="Cuomo C."/>
            <person name="de Hoog S."/>
            <person name="Gorbushina A."/>
            <person name="Walker B."/>
            <person name="Young S.K."/>
            <person name="Zeng Q."/>
            <person name="Gargeya S."/>
            <person name="Fitzgerald M."/>
            <person name="Haas B."/>
            <person name="Abouelleil A."/>
            <person name="Allen A.W."/>
            <person name="Alvarado L."/>
            <person name="Arachchi H.M."/>
            <person name="Berlin A.M."/>
            <person name="Chapman S.B."/>
            <person name="Gainer-Dewar J."/>
            <person name="Goldberg J."/>
            <person name="Griggs A."/>
            <person name="Gujja S."/>
            <person name="Hansen M."/>
            <person name="Howarth C."/>
            <person name="Imamovic A."/>
            <person name="Ireland A."/>
            <person name="Larimer J."/>
            <person name="McCowan C."/>
            <person name="Murphy C."/>
            <person name="Pearson M."/>
            <person name="Poon T.W."/>
            <person name="Priest M."/>
            <person name="Roberts A."/>
            <person name="Saif S."/>
            <person name="Shea T."/>
            <person name="Sisk P."/>
            <person name="Sykes S."/>
            <person name="Wortman J."/>
            <person name="Nusbaum C."/>
            <person name="Birren B."/>
        </authorList>
    </citation>
    <scope>NUCLEOTIDE SEQUENCE [LARGE SCALE GENOMIC DNA]</scope>
    <source>
        <strain evidence="4 5">CBS 617.96</strain>
    </source>
</reference>
<dbReference type="PRINTS" id="PR00502">
    <property type="entry name" value="NUDIXFAMILY"/>
</dbReference>
<feature type="region of interest" description="Disordered" evidence="2">
    <location>
        <begin position="307"/>
        <end position="375"/>
    </location>
</feature>
<dbReference type="Gene3D" id="3.90.79.10">
    <property type="entry name" value="Nucleoside Triphosphate Pyrophosphohydrolase"/>
    <property type="match status" value="1"/>
</dbReference>
<feature type="compositionally biased region" description="Basic and acidic residues" evidence="2">
    <location>
        <begin position="327"/>
        <end position="338"/>
    </location>
</feature>
<dbReference type="CDD" id="cd04678">
    <property type="entry name" value="NUDIX_MTH2_Nudt15"/>
    <property type="match status" value="1"/>
</dbReference>
<keyword evidence="5" id="KW-1185">Reference proteome</keyword>
<feature type="compositionally biased region" description="Low complexity" evidence="2">
    <location>
        <begin position="253"/>
        <end position="263"/>
    </location>
</feature>
<dbReference type="PROSITE" id="PS51462">
    <property type="entry name" value="NUDIX"/>
    <property type="match status" value="1"/>
</dbReference>
<evidence type="ECO:0000313" key="5">
    <source>
        <dbReference type="Proteomes" id="UP000019484"/>
    </source>
</evidence>
<feature type="compositionally biased region" description="Polar residues" evidence="2">
    <location>
        <begin position="223"/>
        <end position="243"/>
    </location>
</feature>
<feature type="domain" description="Nudix hydrolase" evidence="3">
    <location>
        <begin position="12"/>
        <end position="312"/>
    </location>
</feature>
<evidence type="ECO:0000256" key="1">
    <source>
        <dbReference type="ARBA" id="ARBA00022801"/>
    </source>
</evidence>
<dbReference type="EMBL" id="AMWN01000006">
    <property type="protein sequence ID" value="EXJ83525.1"/>
    <property type="molecule type" value="Genomic_DNA"/>
</dbReference>
<dbReference type="GO" id="GO:0006203">
    <property type="term" value="P:dGTP catabolic process"/>
    <property type="evidence" value="ECO:0007669"/>
    <property type="project" value="TreeGrafter"/>
</dbReference>
<dbReference type="InterPro" id="IPR000086">
    <property type="entry name" value="NUDIX_hydrolase_dom"/>
</dbReference>
<protein>
    <recommendedName>
        <fullName evidence="3">Nudix hydrolase domain-containing protein</fullName>
    </recommendedName>
</protein>
<dbReference type="GO" id="GO:0035539">
    <property type="term" value="F:8-oxo-7,8-dihydrodeoxyguanosine triphosphate pyrophosphatase activity"/>
    <property type="evidence" value="ECO:0007669"/>
    <property type="project" value="TreeGrafter"/>
</dbReference>
<dbReference type="InterPro" id="IPR020084">
    <property type="entry name" value="NUDIX_hydrolase_CS"/>
</dbReference>
<gene>
    <name evidence="4" type="ORF">A1O1_07148</name>
</gene>
<evidence type="ECO:0000259" key="3">
    <source>
        <dbReference type="PROSITE" id="PS51462"/>
    </source>
</evidence>
<feature type="region of interest" description="Disordered" evidence="2">
    <location>
        <begin position="222"/>
        <end position="276"/>
    </location>
</feature>
<dbReference type="InterPro" id="IPR020476">
    <property type="entry name" value="Nudix_hydrolase"/>
</dbReference>
<feature type="compositionally biased region" description="Acidic residues" evidence="2">
    <location>
        <begin position="354"/>
        <end position="363"/>
    </location>
</feature>
<dbReference type="PROSITE" id="PS00893">
    <property type="entry name" value="NUDIX_BOX"/>
    <property type="match status" value="1"/>
</dbReference>
<keyword evidence="1" id="KW-0378">Hydrolase</keyword>
<dbReference type="Pfam" id="PF00293">
    <property type="entry name" value="NUDIX"/>
    <property type="match status" value="1"/>
</dbReference>
<dbReference type="OrthoDB" id="447842at2759"/>
<dbReference type="SUPFAM" id="SSF55811">
    <property type="entry name" value="Nudix"/>
    <property type="match status" value="1"/>
</dbReference>
<evidence type="ECO:0000256" key="2">
    <source>
        <dbReference type="SAM" id="MobiDB-lite"/>
    </source>
</evidence>
<dbReference type="GeneID" id="19162010"/>
<organism evidence="4 5">
    <name type="scientific">Capronia coronata CBS 617.96</name>
    <dbReference type="NCBI Taxonomy" id="1182541"/>
    <lineage>
        <taxon>Eukaryota</taxon>
        <taxon>Fungi</taxon>
        <taxon>Dikarya</taxon>
        <taxon>Ascomycota</taxon>
        <taxon>Pezizomycotina</taxon>
        <taxon>Eurotiomycetes</taxon>
        <taxon>Chaetothyriomycetidae</taxon>
        <taxon>Chaetothyriales</taxon>
        <taxon>Herpotrichiellaceae</taxon>
        <taxon>Capronia</taxon>
    </lineage>
</organism>
<feature type="compositionally biased region" description="Basic residues" evidence="2">
    <location>
        <begin position="309"/>
        <end position="318"/>
    </location>
</feature>
<dbReference type="RefSeq" id="XP_007726211.1">
    <property type="nucleotide sequence ID" value="XM_007728021.1"/>
</dbReference>
<proteinExistence type="predicted"/>
<sequence>MPPPPDLLASAVPRVGVAVFIVHPESASGPGSFLSTSTSRPKSTSTQSNKSSKPGVGGGVGVQQHNHHDNISHQTSNISSDGGGHSSIYISELKSGDSQRSKCRPKSKFKFLLGMRLGSHGADTWALPGGHLEFNETFEECAAREVLEETGLVLDPESLRFLTATNDLMPLEQTQTQTQTRLGKNSVEQSGNGMEIETETEMDTDTKTKSGKHYVTIFMTGRVESQSDPTTTAVETGNTQRLQSIEVIDRSTTDNSNSRTDSGTGSGSGSSQFPTAQLMEPNKCAGWEWVSWDDLLRWARPQVEEYQHQQKHQQRNRCKGSAGGETGLHKAKDAHIINRDTTNPVKDNDSAADNVDENEDNDEGNGGNESNDTHTHVHVPYTVTHQRTLFSPMIDLLIQRPGIVPRL</sequence>
<dbReference type="GO" id="GO:0005829">
    <property type="term" value="C:cytosol"/>
    <property type="evidence" value="ECO:0007669"/>
    <property type="project" value="TreeGrafter"/>
</dbReference>
<feature type="compositionally biased region" description="Low complexity" evidence="2">
    <location>
        <begin position="35"/>
        <end position="53"/>
    </location>
</feature>
<accession>W9Y1L4</accession>
<name>W9Y1L4_9EURO</name>
<dbReference type="Proteomes" id="UP000019484">
    <property type="component" value="Unassembled WGS sequence"/>
</dbReference>
<feature type="region of interest" description="Disordered" evidence="2">
    <location>
        <begin position="25"/>
        <end position="86"/>
    </location>
</feature>
<dbReference type="PANTHER" id="PTHR16099:SF5">
    <property type="entry name" value="NUCLEOTIDE TRIPHOSPHATE DIPHOSPHATASE NUDT15"/>
    <property type="match status" value="1"/>
</dbReference>
<comment type="caution">
    <text evidence="4">The sequence shown here is derived from an EMBL/GenBank/DDBJ whole genome shotgun (WGS) entry which is preliminary data.</text>
</comment>
<evidence type="ECO:0000313" key="4">
    <source>
        <dbReference type="EMBL" id="EXJ83525.1"/>
    </source>
</evidence>
<dbReference type="AlphaFoldDB" id="W9Y1L4"/>
<dbReference type="PANTHER" id="PTHR16099">
    <property type="entry name" value="8-OXO-DGTP DIPHOSPHATES NUDT15"/>
    <property type="match status" value="1"/>
</dbReference>